<dbReference type="Proteomes" id="UP000268059">
    <property type="component" value="Chromosome"/>
</dbReference>
<evidence type="ECO:0000313" key="1">
    <source>
        <dbReference type="EMBL" id="BBH27465.1"/>
    </source>
</evidence>
<dbReference type="AlphaFoldDB" id="A0A3G9JGF4"/>
<name>A0A3G9JGF4_9FIRM</name>
<organism evidence="1 2">
    <name type="scientific">Intestinibaculum porci</name>
    <dbReference type="NCBI Taxonomy" id="2487118"/>
    <lineage>
        <taxon>Bacteria</taxon>
        <taxon>Bacillati</taxon>
        <taxon>Bacillota</taxon>
        <taxon>Erysipelotrichia</taxon>
        <taxon>Erysipelotrichales</taxon>
        <taxon>Erysipelotrichaceae</taxon>
        <taxon>Intestinibaculum</taxon>
    </lineage>
</organism>
<dbReference type="KEGG" id="ebm:SG0102_23990"/>
<gene>
    <name evidence="1" type="ORF">SG0102_23990</name>
</gene>
<reference evidence="1 2" key="1">
    <citation type="submission" date="2018-11" db="EMBL/GenBank/DDBJ databases">
        <title>Novel Erysipelotrichaceae bacterium isolated from small intestine of a swine.</title>
        <authorList>
            <person name="Kim J.S."/>
            <person name="Choe H."/>
            <person name="Lee Y.R."/>
            <person name="Kim K.M."/>
            <person name="Park D.S."/>
        </authorList>
    </citation>
    <scope>NUCLEOTIDE SEQUENCE [LARGE SCALE GENOMIC DNA]</scope>
    <source>
        <strain evidence="1 2">SG0102</strain>
    </source>
</reference>
<protein>
    <submittedName>
        <fullName evidence="1">Uncharacterized protein</fullName>
    </submittedName>
</protein>
<dbReference type="RefSeq" id="WP_148668860.1">
    <property type="nucleotide sequence ID" value="NZ_AP019309.1"/>
</dbReference>
<sequence>MPLVNDKGMTTYREVNRYLDTAVMLAKETGDLAVYNYVIKVLSTQKMSERAKVLAVRRIEHLAYLYPYLIPLLDQYVCRLRIFFLIHYSLA</sequence>
<accession>A0A3G9JGF4</accession>
<dbReference type="OrthoDB" id="9780724at2"/>
<evidence type="ECO:0000313" key="2">
    <source>
        <dbReference type="Proteomes" id="UP000268059"/>
    </source>
</evidence>
<keyword evidence="2" id="KW-1185">Reference proteome</keyword>
<proteinExistence type="predicted"/>
<dbReference type="InParanoid" id="A0A3G9JGF4"/>
<dbReference type="EMBL" id="AP019309">
    <property type="protein sequence ID" value="BBH27465.1"/>
    <property type="molecule type" value="Genomic_DNA"/>
</dbReference>